<dbReference type="PROSITE" id="PS51683">
    <property type="entry name" value="SAM_OMT_II"/>
    <property type="match status" value="1"/>
</dbReference>
<keyword evidence="2" id="KW-0808">Transferase</keyword>
<sequence length="100" mass="11561">MKQILHDRPDDQCKKLLGHVIDAMGPDSRLLIADTVIPDHVQREELYCHWMDMSMLTFAGKERSKADWRELFESVGLDLVKGWKESVGTFNTMEGQLKRS</sequence>
<dbReference type="InterPro" id="IPR016461">
    <property type="entry name" value="COMT-like"/>
</dbReference>
<organism evidence="5 6">
    <name type="scientific">Lepraria finkii</name>
    <dbReference type="NCBI Taxonomy" id="1340010"/>
    <lineage>
        <taxon>Eukaryota</taxon>
        <taxon>Fungi</taxon>
        <taxon>Dikarya</taxon>
        <taxon>Ascomycota</taxon>
        <taxon>Pezizomycotina</taxon>
        <taxon>Lecanoromycetes</taxon>
        <taxon>OSLEUM clade</taxon>
        <taxon>Lecanoromycetidae</taxon>
        <taxon>Lecanorales</taxon>
        <taxon>Lecanorineae</taxon>
        <taxon>Stereocaulaceae</taxon>
        <taxon>Lepraria</taxon>
    </lineage>
</organism>
<evidence type="ECO:0000259" key="4">
    <source>
        <dbReference type="Pfam" id="PF00891"/>
    </source>
</evidence>
<dbReference type="PANTHER" id="PTHR43712">
    <property type="entry name" value="PUTATIVE (AFU_ORTHOLOGUE AFUA_4G14580)-RELATED"/>
    <property type="match status" value="1"/>
</dbReference>
<evidence type="ECO:0000256" key="3">
    <source>
        <dbReference type="ARBA" id="ARBA00022691"/>
    </source>
</evidence>
<gene>
    <name evidence="5" type="ORF">ABVK25_002066</name>
</gene>
<evidence type="ECO:0000313" key="6">
    <source>
        <dbReference type="Proteomes" id="UP001590951"/>
    </source>
</evidence>
<name>A0ABR4BIM5_9LECA</name>
<dbReference type="Pfam" id="PF00891">
    <property type="entry name" value="Methyltransf_2"/>
    <property type="match status" value="1"/>
</dbReference>
<protein>
    <recommendedName>
        <fullName evidence="4">O-methyltransferase C-terminal domain-containing protein</fullName>
    </recommendedName>
</protein>
<evidence type="ECO:0000313" key="5">
    <source>
        <dbReference type="EMBL" id="KAL2057682.1"/>
    </source>
</evidence>
<dbReference type="Proteomes" id="UP001590951">
    <property type="component" value="Unassembled WGS sequence"/>
</dbReference>
<dbReference type="PANTHER" id="PTHR43712:SF11">
    <property type="entry name" value="O-METHYLTRANSFERASE (AFU_ORTHOLOGUE AFUA_2G17820)-RELATED"/>
    <property type="match status" value="1"/>
</dbReference>
<evidence type="ECO:0000256" key="2">
    <source>
        <dbReference type="ARBA" id="ARBA00022679"/>
    </source>
</evidence>
<proteinExistence type="predicted"/>
<keyword evidence="1" id="KW-0489">Methyltransferase</keyword>
<evidence type="ECO:0000256" key="1">
    <source>
        <dbReference type="ARBA" id="ARBA00022603"/>
    </source>
</evidence>
<dbReference type="SUPFAM" id="SSF53335">
    <property type="entry name" value="S-adenosyl-L-methionine-dependent methyltransferases"/>
    <property type="match status" value="1"/>
</dbReference>
<keyword evidence="3" id="KW-0949">S-adenosyl-L-methionine</keyword>
<feature type="domain" description="O-methyltransferase C-terminal" evidence="4">
    <location>
        <begin position="1"/>
        <end position="76"/>
    </location>
</feature>
<keyword evidence="6" id="KW-1185">Reference proteome</keyword>
<reference evidence="5 6" key="1">
    <citation type="submission" date="2024-09" db="EMBL/GenBank/DDBJ databases">
        <title>Rethinking Asexuality: The Enigmatic Case of Functional Sexual Genes in Lepraria (Stereocaulaceae).</title>
        <authorList>
            <person name="Doellman M."/>
            <person name="Sun Y."/>
            <person name="Barcenas-Pena A."/>
            <person name="Lumbsch H.T."/>
            <person name="Grewe F."/>
        </authorList>
    </citation>
    <scope>NUCLEOTIDE SEQUENCE [LARGE SCALE GENOMIC DNA]</scope>
    <source>
        <strain evidence="5 6">Grewe 0041</strain>
    </source>
</reference>
<accession>A0ABR4BIM5</accession>
<dbReference type="EMBL" id="JBHFEH010000004">
    <property type="protein sequence ID" value="KAL2057682.1"/>
    <property type="molecule type" value="Genomic_DNA"/>
</dbReference>
<comment type="caution">
    <text evidence="5">The sequence shown here is derived from an EMBL/GenBank/DDBJ whole genome shotgun (WGS) entry which is preliminary data.</text>
</comment>
<dbReference type="Gene3D" id="3.40.50.150">
    <property type="entry name" value="Vaccinia Virus protein VP39"/>
    <property type="match status" value="1"/>
</dbReference>
<dbReference type="InterPro" id="IPR001077">
    <property type="entry name" value="COMT_C"/>
</dbReference>
<dbReference type="InterPro" id="IPR029063">
    <property type="entry name" value="SAM-dependent_MTases_sf"/>
</dbReference>